<comment type="similarity">
    <text evidence="4">Belongs to the RBT5 family.</text>
</comment>
<dbReference type="InterPro" id="IPR049326">
    <property type="entry name" value="Rhodopsin_dom_fungi"/>
</dbReference>
<feature type="chain" id="PRO_5040392273" description="CFEM domain-containing protein" evidence="16">
    <location>
        <begin position="20"/>
        <end position="442"/>
    </location>
</feature>
<dbReference type="PROSITE" id="PS52012">
    <property type="entry name" value="CFEM"/>
    <property type="match status" value="1"/>
</dbReference>
<keyword evidence="11 14" id="KW-1015">Disulfide bond</keyword>
<dbReference type="VEuPathDB" id="FungiDB:yc1106_04597"/>
<comment type="similarity">
    <text evidence="13">Belongs to the SAT4 family.</text>
</comment>
<keyword evidence="12" id="KW-0449">Lipoprotein</keyword>
<feature type="transmembrane region" description="Helical" evidence="15">
    <location>
        <begin position="200"/>
        <end position="221"/>
    </location>
</feature>
<evidence type="ECO:0000256" key="5">
    <source>
        <dbReference type="ARBA" id="ARBA00022525"/>
    </source>
</evidence>
<keyword evidence="14" id="KW-0408">Iron</keyword>
<dbReference type="PANTHER" id="PTHR33048">
    <property type="entry name" value="PTH11-LIKE INTEGRAL MEMBRANE PROTEIN (AFU_ORTHOLOGUE AFUA_5G11245)"/>
    <property type="match status" value="1"/>
</dbReference>
<dbReference type="SMART" id="SM00747">
    <property type="entry name" value="CFEM"/>
    <property type="match status" value="1"/>
</dbReference>
<evidence type="ECO:0000256" key="9">
    <source>
        <dbReference type="ARBA" id="ARBA00022989"/>
    </source>
</evidence>
<evidence type="ECO:0000313" key="19">
    <source>
        <dbReference type="Proteomes" id="UP001056012"/>
    </source>
</evidence>
<dbReference type="AlphaFoldDB" id="A0A9Q8ZAP7"/>
<evidence type="ECO:0000256" key="8">
    <source>
        <dbReference type="ARBA" id="ARBA00022729"/>
    </source>
</evidence>
<organism evidence="18 19">
    <name type="scientific">Curvularia clavata</name>
    <dbReference type="NCBI Taxonomy" id="95742"/>
    <lineage>
        <taxon>Eukaryota</taxon>
        <taxon>Fungi</taxon>
        <taxon>Dikarya</taxon>
        <taxon>Ascomycota</taxon>
        <taxon>Pezizomycotina</taxon>
        <taxon>Dothideomycetes</taxon>
        <taxon>Pleosporomycetidae</taxon>
        <taxon>Pleosporales</taxon>
        <taxon>Pleosporineae</taxon>
        <taxon>Pleosporaceae</taxon>
        <taxon>Curvularia</taxon>
    </lineage>
</organism>
<dbReference type="InterPro" id="IPR052337">
    <property type="entry name" value="SAT4-like"/>
</dbReference>
<dbReference type="Proteomes" id="UP001056012">
    <property type="component" value="Chromosome 3"/>
</dbReference>
<evidence type="ECO:0000256" key="10">
    <source>
        <dbReference type="ARBA" id="ARBA00023136"/>
    </source>
</evidence>
<keyword evidence="8 16" id="KW-0732">Signal</keyword>
<dbReference type="InterPro" id="IPR008427">
    <property type="entry name" value="Extracellular_membr_CFEM_dom"/>
</dbReference>
<reference evidence="18" key="1">
    <citation type="submission" date="2021-12" db="EMBL/GenBank/DDBJ databases">
        <title>Curvularia clavata genome.</title>
        <authorList>
            <person name="Cao Y."/>
        </authorList>
    </citation>
    <scope>NUCLEOTIDE SEQUENCE</scope>
    <source>
        <strain evidence="18">Yc1106</strain>
    </source>
</reference>
<dbReference type="GO" id="GO:0005576">
    <property type="term" value="C:extracellular region"/>
    <property type="evidence" value="ECO:0007669"/>
    <property type="project" value="UniProtKB-SubCell"/>
</dbReference>
<feature type="disulfide bond" evidence="14">
    <location>
        <begin position="61"/>
        <end position="94"/>
    </location>
</feature>
<feature type="binding site" description="axial binding residue" evidence="14">
    <location>
        <position position="56"/>
    </location>
    <ligand>
        <name>heme</name>
        <dbReference type="ChEBI" id="CHEBI:30413"/>
    </ligand>
    <ligandPart>
        <name>Fe</name>
        <dbReference type="ChEBI" id="CHEBI:18248"/>
    </ligandPart>
</feature>
<keyword evidence="10 15" id="KW-0472">Membrane</keyword>
<dbReference type="EMBL" id="CP089276">
    <property type="protein sequence ID" value="USP77323.1"/>
    <property type="molecule type" value="Genomic_DNA"/>
</dbReference>
<name>A0A9Q8ZAP7_CURCL</name>
<keyword evidence="6" id="KW-0336">GPI-anchor</keyword>
<keyword evidence="7 15" id="KW-0812">Transmembrane</keyword>
<feature type="disulfide bond" evidence="14">
    <location>
        <begin position="42"/>
        <end position="73"/>
    </location>
</feature>
<evidence type="ECO:0000256" key="12">
    <source>
        <dbReference type="ARBA" id="ARBA00023288"/>
    </source>
</evidence>
<keyword evidence="19" id="KW-1185">Reference proteome</keyword>
<keyword evidence="14" id="KW-0479">Metal-binding</keyword>
<dbReference type="OrthoDB" id="2496787at2759"/>
<keyword evidence="9 15" id="KW-1133">Transmembrane helix</keyword>
<accession>A0A9Q8ZAP7</accession>
<evidence type="ECO:0000256" key="2">
    <source>
        <dbReference type="ARBA" id="ARBA00004589"/>
    </source>
</evidence>
<evidence type="ECO:0000259" key="17">
    <source>
        <dbReference type="PROSITE" id="PS52012"/>
    </source>
</evidence>
<keyword evidence="6" id="KW-0325">Glycoprotein</keyword>
<dbReference type="Pfam" id="PF20684">
    <property type="entry name" value="Fung_rhodopsin"/>
    <property type="match status" value="1"/>
</dbReference>
<evidence type="ECO:0000256" key="6">
    <source>
        <dbReference type="ARBA" id="ARBA00022622"/>
    </source>
</evidence>
<evidence type="ECO:0000256" key="13">
    <source>
        <dbReference type="ARBA" id="ARBA00038359"/>
    </source>
</evidence>
<evidence type="ECO:0000256" key="4">
    <source>
        <dbReference type="ARBA" id="ARBA00010031"/>
    </source>
</evidence>
<feature type="transmembrane region" description="Helical" evidence="15">
    <location>
        <begin position="242"/>
        <end position="261"/>
    </location>
</feature>
<feature type="disulfide bond" evidence="14">
    <location>
        <begin position="38"/>
        <end position="78"/>
    </location>
</feature>
<evidence type="ECO:0000256" key="1">
    <source>
        <dbReference type="ARBA" id="ARBA00004141"/>
    </source>
</evidence>
<feature type="domain" description="CFEM" evidence="17">
    <location>
        <begin position="8"/>
        <end position="121"/>
    </location>
</feature>
<gene>
    <name evidence="18" type="ORF">yc1106_04597</name>
</gene>
<evidence type="ECO:0000256" key="16">
    <source>
        <dbReference type="SAM" id="SignalP"/>
    </source>
</evidence>
<dbReference type="GO" id="GO:0098552">
    <property type="term" value="C:side of membrane"/>
    <property type="evidence" value="ECO:0007669"/>
    <property type="project" value="UniProtKB-KW"/>
</dbReference>
<evidence type="ECO:0000256" key="15">
    <source>
        <dbReference type="SAM" id="Phobius"/>
    </source>
</evidence>
<comment type="subcellular location">
    <subcellularLocation>
        <location evidence="2">Membrane</location>
        <topology evidence="2">Lipid-anchor</topology>
        <topology evidence="2">GPI-anchor</topology>
    </subcellularLocation>
    <subcellularLocation>
        <location evidence="1">Membrane</location>
        <topology evidence="1">Multi-pass membrane protein</topology>
    </subcellularLocation>
    <subcellularLocation>
        <location evidence="3">Secreted</location>
    </subcellularLocation>
</comment>
<evidence type="ECO:0000313" key="18">
    <source>
        <dbReference type="EMBL" id="USP77323.1"/>
    </source>
</evidence>
<evidence type="ECO:0000256" key="11">
    <source>
        <dbReference type="ARBA" id="ARBA00023157"/>
    </source>
</evidence>
<dbReference type="Pfam" id="PF05730">
    <property type="entry name" value="CFEM"/>
    <property type="match status" value="1"/>
</dbReference>
<evidence type="ECO:0000256" key="7">
    <source>
        <dbReference type="ARBA" id="ARBA00022692"/>
    </source>
</evidence>
<feature type="transmembrane region" description="Helical" evidence="15">
    <location>
        <begin position="281"/>
        <end position="301"/>
    </location>
</feature>
<proteinExistence type="inferred from homology"/>
<feature type="signal peptide" evidence="16">
    <location>
        <begin position="1"/>
        <end position="19"/>
    </location>
</feature>
<evidence type="ECO:0000256" key="14">
    <source>
        <dbReference type="PROSITE-ProRule" id="PRU01356"/>
    </source>
</evidence>
<dbReference type="GO" id="GO:0046872">
    <property type="term" value="F:metal ion binding"/>
    <property type="evidence" value="ECO:0007669"/>
    <property type="project" value="UniProtKB-UniRule"/>
</dbReference>
<protein>
    <recommendedName>
        <fullName evidence="17">CFEM domain-containing protein</fullName>
    </recommendedName>
</protein>
<keyword evidence="5" id="KW-0964">Secreted</keyword>
<keyword evidence="14" id="KW-0349">Heme</keyword>
<evidence type="ECO:0000256" key="3">
    <source>
        <dbReference type="ARBA" id="ARBA00004613"/>
    </source>
</evidence>
<feature type="disulfide bond" evidence="14">
    <location>
        <begin position="52"/>
        <end position="59"/>
    </location>
</feature>
<sequence>MKLLHLLLTLLAWVQLGLAQQSTDGSDLLSAVAQLPDCAQVCLVSAVSNSSCSLTDVNCTCHDMKMQSAVEGCVLKSCTLRQALATKNITSTLCHAPIRNKGEGIRVSNIVIAVITAAIGLTRIFYKAFSSAELGADDYCVLIALFAGAPSVVFIDRKVVPNGLGQDVWTVDPNKITEFSKYLYGLEVLYFLHIALLKRLIWGTIIFNTLNGIAFILTSLLQCRPMSFNWTKWDGEHQGHCININALAWANAIISIIMDIWMLVLPLYEVFHLQLSWRKKLGVAVMFCVGTFVTVISVLRLRSLVTFASSLNPTWDQVDVINWSNLELNIGIMCANLPTIRIILMRLFPKVLGTTKATTDRAAYYGTGNQSYGMKKDDVALGSKAGKSLGSKKGQNLDAITYTTTYEVRHTDSDELSLVGADLGRFGQQKPTQSSSTSISSV</sequence>
<dbReference type="PANTHER" id="PTHR33048:SF143">
    <property type="entry name" value="EXTRACELLULAR MEMBRANE PROTEIN CFEM DOMAIN-CONTAINING PROTEIN-RELATED"/>
    <property type="match status" value="1"/>
</dbReference>